<dbReference type="Proteomes" id="UP001164459">
    <property type="component" value="Chromosome"/>
</dbReference>
<accession>A0ABY7HD71</accession>
<gene>
    <name evidence="3" type="ORF">O0S08_13050</name>
</gene>
<feature type="chain" id="PRO_5047116069" description="Peptidase MA-like domain-containing protein" evidence="2">
    <location>
        <begin position="29"/>
        <end position="322"/>
    </location>
</feature>
<keyword evidence="2" id="KW-0732">Signal</keyword>
<feature type="transmembrane region" description="Helical" evidence="1">
    <location>
        <begin position="271"/>
        <end position="296"/>
    </location>
</feature>
<name>A0ABY7HD71_9BACT</name>
<feature type="signal peptide" evidence="2">
    <location>
        <begin position="1"/>
        <end position="28"/>
    </location>
</feature>
<dbReference type="EMBL" id="CP114040">
    <property type="protein sequence ID" value="WAS97068.1"/>
    <property type="molecule type" value="Genomic_DNA"/>
</dbReference>
<evidence type="ECO:0000256" key="2">
    <source>
        <dbReference type="SAM" id="SignalP"/>
    </source>
</evidence>
<keyword evidence="1" id="KW-1133">Transmembrane helix</keyword>
<protein>
    <recommendedName>
        <fullName evidence="5">Peptidase MA-like domain-containing protein</fullName>
    </recommendedName>
</protein>
<reference evidence="3" key="1">
    <citation type="submission" date="2022-11" db="EMBL/GenBank/DDBJ databases">
        <title>Minimal conservation of predation-associated metabolite biosynthetic gene clusters underscores biosynthetic potential of Myxococcota including descriptions for ten novel species: Archangium lansinium sp. nov., Myxococcus landrumus sp. nov., Nannocystis bai.</title>
        <authorList>
            <person name="Ahearne A."/>
            <person name="Stevens C."/>
            <person name="Dowd S."/>
        </authorList>
    </citation>
    <scope>NUCLEOTIDE SEQUENCE</scope>
    <source>
        <strain evidence="3">Fl3</strain>
    </source>
</reference>
<evidence type="ECO:0000313" key="4">
    <source>
        <dbReference type="Proteomes" id="UP001164459"/>
    </source>
</evidence>
<keyword evidence="1" id="KW-0812">Transmembrane</keyword>
<evidence type="ECO:0008006" key="5">
    <source>
        <dbReference type="Google" id="ProtNLM"/>
    </source>
</evidence>
<organism evidence="3 4">
    <name type="scientific">Nannocystis punicea</name>
    <dbReference type="NCBI Taxonomy" id="2995304"/>
    <lineage>
        <taxon>Bacteria</taxon>
        <taxon>Pseudomonadati</taxon>
        <taxon>Myxococcota</taxon>
        <taxon>Polyangia</taxon>
        <taxon>Nannocystales</taxon>
        <taxon>Nannocystaceae</taxon>
        <taxon>Nannocystis</taxon>
    </lineage>
</organism>
<dbReference type="RefSeq" id="WP_269039432.1">
    <property type="nucleotide sequence ID" value="NZ_CP114040.1"/>
</dbReference>
<evidence type="ECO:0000313" key="3">
    <source>
        <dbReference type="EMBL" id="WAS97068.1"/>
    </source>
</evidence>
<keyword evidence="4" id="KW-1185">Reference proteome</keyword>
<evidence type="ECO:0000256" key="1">
    <source>
        <dbReference type="SAM" id="Phobius"/>
    </source>
</evidence>
<sequence length="322" mass="35188">MTRPWRAALGLFLAALLFLFVAPQAARADVSRPVGWSLASATSQVHVGRVTLRYDPRLEDEALAVAREIPRAWSEIEHELAGDLDDALTIHFVAHSGRIAEGTGVPQWAAGVAHPPTGEIAIAAHAPDGSLTDLDGLLRHEMAHVALYRATGGQPLPRWFHEGVAESFGEEIDLMRSQTLAGAIFGAGVPHLEQLEQNFRSTDAITVTVSYAAARDFVNFLRWRDEDGSDLRQALAQVKQGKNFEAAFVNGFGRTLAELDSEWRTGLTGRFMWFPIVSGDGLPMALAFPLVFIAAVRRRRHLRAGWARLEAEDAALRAPFAA</sequence>
<keyword evidence="1" id="KW-0472">Membrane</keyword>
<proteinExistence type="predicted"/>